<keyword evidence="2" id="KW-1133">Transmembrane helix</keyword>
<feature type="region of interest" description="Disordered" evidence="1">
    <location>
        <begin position="1"/>
        <end position="22"/>
    </location>
</feature>
<keyword evidence="5" id="KW-1185">Reference proteome</keyword>
<feature type="domain" description="DUF3566" evidence="3">
    <location>
        <begin position="75"/>
        <end position="178"/>
    </location>
</feature>
<keyword evidence="2" id="KW-0472">Membrane</keyword>
<dbReference type="Proteomes" id="UP000437736">
    <property type="component" value="Unassembled WGS sequence"/>
</dbReference>
<dbReference type="Pfam" id="PF12089">
    <property type="entry name" value="DUF3566"/>
    <property type="match status" value="1"/>
</dbReference>
<evidence type="ECO:0000256" key="2">
    <source>
        <dbReference type="SAM" id="Phobius"/>
    </source>
</evidence>
<keyword evidence="2" id="KW-0812">Transmembrane</keyword>
<evidence type="ECO:0000259" key="3">
    <source>
        <dbReference type="Pfam" id="PF12089"/>
    </source>
</evidence>
<dbReference type="InterPro" id="IPR021949">
    <property type="entry name" value="DUF3566_TM"/>
</dbReference>
<accession>A0ABW9QSV1</accession>
<proteinExistence type="predicted"/>
<name>A0ABW9QSV1_9ACTN</name>
<gene>
    <name evidence="4" type="ORF">GHK86_07560</name>
</gene>
<protein>
    <recommendedName>
        <fullName evidence="3">DUF3566 domain-containing protein</fullName>
    </recommendedName>
</protein>
<comment type="caution">
    <text evidence="4">The sequence shown here is derived from an EMBL/GenBank/DDBJ whole genome shotgun (WGS) entry which is preliminary data.</text>
</comment>
<evidence type="ECO:0000313" key="4">
    <source>
        <dbReference type="EMBL" id="MST32578.1"/>
    </source>
</evidence>
<reference evidence="4 5" key="1">
    <citation type="submission" date="2019-11" db="EMBL/GenBank/DDBJ databases">
        <title>Acidiferrimicrobium australis gen. nov., sp. nov., an acidophilic and obligately heterotrophic, member of the Actinobacteria that catalyses dissimilatory oxido- reduction of iron isolated from metal-rich acidic water in Chile.</title>
        <authorList>
            <person name="Gonzalez D."/>
            <person name="Huber K."/>
            <person name="Hedrich S."/>
            <person name="Rojas-Villalobos C."/>
            <person name="Quatrini R."/>
            <person name="Dinamarca M.A."/>
            <person name="Schwarz A."/>
            <person name="Canales C."/>
            <person name="Nancucheo I."/>
        </authorList>
    </citation>
    <scope>NUCLEOTIDE SEQUENCE [LARGE SCALE GENOMIC DNA]</scope>
    <source>
        <strain evidence="4 5">USS-CCA1</strain>
    </source>
</reference>
<dbReference type="EMBL" id="WJHE01000335">
    <property type="protein sequence ID" value="MST32578.1"/>
    <property type="molecule type" value="Genomic_DNA"/>
</dbReference>
<feature type="transmembrane region" description="Helical" evidence="2">
    <location>
        <begin position="144"/>
        <end position="170"/>
    </location>
</feature>
<evidence type="ECO:0000256" key="1">
    <source>
        <dbReference type="SAM" id="MobiDB-lite"/>
    </source>
</evidence>
<sequence length="186" mass="19852">MSEQSGPAVGQEAASPFPARYGSVRGPVEDVALNEAPRAAPARGGYEQTGSWVPAEEAGGRTQAIPVADGTVPVRRLIRRLDVWTVFKVSLVFYILFGLIVLVAGVVAWIVGVNLHFVRDIERAVRTLADKRKFVLHPLPVLEYAAAAIGVLALLGTVVNTVAAVLYNLISDLVGGIQTVEVLQED</sequence>
<evidence type="ECO:0000313" key="5">
    <source>
        <dbReference type="Proteomes" id="UP000437736"/>
    </source>
</evidence>
<organism evidence="4 5">
    <name type="scientific">Acidiferrimicrobium australe</name>
    <dbReference type="NCBI Taxonomy" id="2664430"/>
    <lineage>
        <taxon>Bacteria</taxon>
        <taxon>Bacillati</taxon>
        <taxon>Actinomycetota</taxon>
        <taxon>Acidimicrobiia</taxon>
        <taxon>Acidimicrobiales</taxon>
        <taxon>Acidimicrobiaceae</taxon>
        <taxon>Acidiferrimicrobium</taxon>
    </lineage>
</organism>
<feature type="transmembrane region" description="Helical" evidence="2">
    <location>
        <begin position="85"/>
        <end position="111"/>
    </location>
</feature>